<gene>
    <name evidence="1" type="ORF">THAOC_00790</name>
</gene>
<sequence>KALQKVTVPSTVTELGNEAFKGCDKLVEVQLNEGMQKIGKKAFQYCIDLRSVTIPSTVTLLDEWAFHGCSNLSEVILMGGERLLDKEFFSRGVFSEQPVLNQEILEIIGQENKPWFSMLRVGPQVQDQRRNITMKGGHFSAQERSWPPVQSSHIKETVCREGSCRLFEEILPLKSHDLALAATSSHRAPPAATTDVPFGFKISIPWALPERFERLPKECKLSVAERIQSLPRLELMLDCDVFAHFLVVVEGSGDEAGDNFFGVQDTHTETARSLYQIFQLLAFHELKESSVVVELAMWKSRIDGKMVDETRKDCRVPIPDPAKSLIMRYCFAGFLEPTIESS</sequence>
<evidence type="ECO:0000313" key="2">
    <source>
        <dbReference type="Proteomes" id="UP000266841"/>
    </source>
</evidence>
<reference evidence="1 2" key="1">
    <citation type="journal article" date="2012" name="Genome Biol.">
        <title>Genome and low-iron response of an oceanic diatom adapted to chronic iron limitation.</title>
        <authorList>
            <person name="Lommer M."/>
            <person name="Specht M."/>
            <person name="Roy A.S."/>
            <person name="Kraemer L."/>
            <person name="Andreson R."/>
            <person name="Gutowska M.A."/>
            <person name="Wolf J."/>
            <person name="Bergner S.V."/>
            <person name="Schilhabel M.B."/>
            <person name="Klostermeier U.C."/>
            <person name="Beiko R.G."/>
            <person name="Rosenstiel P."/>
            <person name="Hippler M."/>
            <person name="Laroche J."/>
        </authorList>
    </citation>
    <scope>NUCLEOTIDE SEQUENCE [LARGE SCALE GENOMIC DNA]</scope>
    <source>
        <strain evidence="1 2">CCMP1005</strain>
    </source>
</reference>
<proteinExistence type="predicted"/>
<accession>K0TF45</accession>
<keyword evidence="2" id="KW-1185">Reference proteome</keyword>
<feature type="non-terminal residue" evidence="1">
    <location>
        <position position="1"/>
    </location>
</feature>
<name>K0TF45_THAOC</name>
<organism evidence="1 2">
    <name type="scientific">Thalassiosira oceanica</name>
    <name type="common">Marine diatom</name>
    <dbReference type="NCBI Taxonomy" id="159749"/>
    <lineage>
        <taxon>Eukaryota</taxon>
        <taxon>Sar</taxon>
        <taxon>Stramenopiles</taxon>
        <taxon>Ochrophyta</taxon>
        <taxon>Bacillariophyta</taxon>
        <taxon>Coscinodiscophyceae</taxon>
        <taxon>Thalassiosirophycidae</taxon>
        <taxon>Thalassiosirales</taxon>
        <taxon>Thalassiosiraceae</taxon>
        <taxon>Thalassiosira</taxon>
    </lineage>
</organism>
<dbReference type="SUPFAM" id="SSF52058">
    <property type="entry name" value="L domain-like"/>
    <property type="match status" value="1"/>
</dbReference>
<dbReference type="Proteomes" id="UP000266841">
    <property type="component" value="Unassembled WGS sequence"/>
</dbReference>
<protein>
    <submittedName>
        <fullName evidence="1">Uncharacterized protein</fullName>
    </submittedName>
</protein>
<dbReference type="EMBL" id="AGNL01000958">
    <property type="protein sequence ID" value="EJK77383.1"/>
    <property type="molecule type" value="Genomic_DNA"/>
</dbReference>
<dbReference type="InterPro" id="IPR026906">
    <property type="entry name" value="LRR_5"/>
</dbReference>
<comment type="caution">
    <text evidence="1">The sequence shown here is derived from an EMBL/GenBank/DDBJ whole genome shotgun (WGS) entry which is preliminary data.</text>
</comment>
<evidence type="ECO:0000313" key="1">
    <source>
        <dbReference type="EMBL" id="EJK77383.1"/>
    </source>
</evidence>
<dbReference type="Gene3D" id="3.80.10.10">
    <property type="entry name" value="Ribonuclease Inhibitor"/>
    <property type="match status" value="1"/>
</dbReference>
<dbReference type="AlphaFoldDB" id="K0TF45"/>
<dbReference type="Pfam" id="PF13306">
    <property type="entry name" value="LRR_5"/>
    <property type="match status" value="1"/>
</dbReference>
<dbReference type="InterPro" id="IPR032675">
    <property type="entry name" value="LRR_dom_sf"/>
</dbReference>